<name>A0A371YZ37_9PROT</name>
<dbReference type="SUPFAM" id="SSF69796">
    <property type="entry name" value="Thymidylate synthase-complementing protein Thy1"/>
    <property type="match status" value="1"/>
</dbReference>
<dbReference type="EMBL" id="QUWV01000090">
    <property type="protein sequence ID" value="RFD19498.1"/>
    <property type="molecule type" value="Genomic_DNA"/>
</dbReference>
<keyword evidence="2" id="KW-1185">Reference proteome</keyword>
<dbReference type="GO" id="GO:0006231">
    <property type="term" value="P:dTMP biosynthetic process"/>
    <property type="evidence" value="ECO:0007669"/>
    <property type="project" value="InterPro"/>
</dbReference>
<evidence type="ECO:0000313" key="1">
    <source>
        <dbReference type="EMBL" id="RFD19498.1"/>
    </source>
</evidence>
<dbReference type="GO" id="GO:0050797">
    <property type="term" value="F:thymidylate synthase (FAD) activity"/>
    <property type="evidence" value="ECO:0007669"/>
    <property type="project" value="InterPro"/>
</dbReference>
<protein>
    <submittedName>
        <fullName evidence="1">Uncharacterized protein</fullName>
    </submittedName>
</protein>
<reference evidence="1 2" key="1">
    <citation type="submission" date="2018-08" db="EMBL/GenBank/DDBJ databases">
        <title>Komagataeibacter sp. AV 382.</title>
        <authorList>
            <person name="Skraban J."/>
            <person name="Trcek J."/>
        </authorList>
    </citation>
    <scope>NUCLEOTIDE SEQUENCE [LARGE SCALE GENOMIC DNA]</scope>
    <source>
        <strain evidence="1 2">AV 382</strain>
    </source>
</reference>
<dbReference type="InterPro" id="IPR036098">
    <property type="entry name" value="Thymidylate_synthase_ThyX_sf"/>
</dbReference>
<dbReference type="OrthoDB" id="9156729at2"/>
<proteinExistence type="predicted"/>
<evidence type="ECO:0000313" key="2">
    <source>
        <dbReference type="Proteomes" id="UP000262371"/>
    </source>
</evidence>
<accession>A0A371YZ37</accession>
<dbReference type="RefSeq" id="WP_116703392.1">
    <property type="nucleotide sequence ID" value="NZ_QUWV01000090.1"/>
</dbReference>
<dbReference type="AlphaFoldDB" id="A0A371YZ37"/>
<dbReference type="InterPro" id="IPR003669">
    <property type="entry name" value="Thymidylate_synthase_ThyX"/>
</dbReference>
<dbReference type="GO" id="GO:0050660">
    <property type="term" value="F:flavin adenine dinucleotide binding"/>
    <property type="evidence" value="ECO:0007669"/>
    <property type="project" value="InterPro"/>
</dbReference>
<dbReference type="Proteomes" id="UP000262371">
    <property type="component" value="Unassembled WGS sequence"/>
</dbReference>
<sequence length="300" mass="33904">MTITATSILASVDAAGKRIDTLLLRYPRFIHAEELTHRIIETQPECLFYEAIADGMMYCEDLSRNASSSRAIPVLRMIADVERDPVEPLFWGANQPGMQAKKALTGIALRVAKSHWTMAFLSAVEHARAMAEIGAHKQIVNRILEPFAHINVVVTATEWDNFFALRDHEDAQPEIRALAQAMKEAMESARVQSLDIGQWHLPFVTPEEIREYQGLMDPTGNLRAVSSARCARTSYLTHDGRKSTLAEDVALGERLTRSRPFHASPFEQQATPYVPGFHDETDQRNFRGWVQNRALMEKYL</sequence>
<organism evidence="1 2">
    <name type="scientific">Komagataeibacter melaceti</name>
    <dbReference type="NCBI Taxonomy" id="2766577"/>
    <lineage>
        <taxon>Bacteria</taxon>
        <taxon>Pseudomonadati</taxon>
        <taxon>Pseudomonadota</taxon>
        <taxon>Alphaproteobacteria</taxon>
        <taxon>Acetobacterales</taxon>
        <taxon>Acetobacteraceae</taxon>
        <taxon>Komagataeibacter</taxon>
    </lineage>
</organism>
<dbReference type="Pfam" id="PF02511">
    <property type="entry name" value="Thy1"/>
    <property type="match status" value="1"/>
</dbReference>
<gene>
    <name evidence="1" type="ORF">DY926_10880</name>
</gene>
<comment type="caution">
    <text evidence="1">The sequence shown here is derived from an EMBL/GenBank/DDBJ whole genome shotgun (WGS) entry which is preliminary data.</text>
</comment>
<dbReference type="Gene3D" id="3.30.1360.170">
    <property type="match status" value="1"/>
</dbReference>